<feature type="region of interest" description="Disordered" evidence="1">
    <location>
        <begin position="33"/>
        <end position="66"/>
    </location>
</feature>
<accession>A0A8H4AXZ3</accession>
<name>A0A8H4AXZ3_GIGMA</name>
<dbReference type="Proteomes" id="UP000439903">
    <property type="component" value="Unassembled WGS sequence"/>
</dbReference>
<dbReference type="EMBL" id="WTPW01000136">
    <property type="protein sequence ID" value="KAF0543526.1"/>
    <property type="molecule type" value="Genomic_DNA"/>
</dbReference>
<evidence type="ECO:0000256" key="1">
    <source>
        <dbReference type="SAM" id="MobiDB-lite"/>
    </source>
</evidence>
<reference evidence="2 3" key="1">
    <citation type="journal article" date="2019" name="Environ. Microbiol.">
        <title>At the nexus of three kingdoms: the genome of the mycorrhizal fungus Gigaspora margarita provides insights into plant, endobacterial and fungal interactions.</title>
        <authorList>
            <person name="Venice F."/>
            <person name="Ghignone S."/>
            <person name="Salvioli di Fossalunga A."/>
            <person name="Amselem J."/>
            <person name="Novero M."/>
            <person name="Xianan X."/>
            <person name="Sedzielewska Toro K."/>
            <person name="Morin E."/>
            <person name="Lipzen A."/>
            <person name="Grigoriev I.V."/>
            <person name="Henrissat B."/>
            <person name="Martin F.M."/>
            <person name="Bonfante P."/>
        </authorList>
    </citation>
    <scope>NUCLEOTIDE SEQUENCE [LARGE SCALE GENOMIC DNA]</scope>
    <source>
        <strain evidence="2 3">BEG34</strain>
    </source>
</reference>
<organism evidence="2 3">
    <name type="scientific">Gigaspora margarita</name>
    <dbReference type="NCBI Taxonomy" id="4874"/>
    <lineage>
        <taxon>Eukaryota</taxon>
        <taxon>Fungi</taxon>
        <taxon>Fungi incertae sedis</taxon>
        <taxon>Mucoromycota</taxon>
        <taxon>Glomeromycotina</taxon>
        <taxon>Glomeromycetes</taxon>
        <taxon>Diversisporales</taxon>
        <taxon>Gigasporaceae</taxon>
        <taxon>Gigaspora</taxon>
    </lineage>
</organism>
<evidence type="ECO:0000313" key="3">
    <source>
        <dbReference type="Proteomes" id="UP000439903"/>
    </source>
</evidence>
<comment type="caution">
    <text evidence="2">The sequence shown here is derived from an EMBL/GenBank/DDBJ whole genome shotgun (WGS) entry which is preliminary data.</text>
</comment>
<dbReference type="AlphaFoldDB" id="A0A8H4AXZ3"/>
<sequence length="82" mass="9552">MMIIKRLIPFSNKDKKNYLPCLKYRNSTLSEDKTIKKHDEKGEEHGGEENKKLVEGKSERFSSKENKKCGEEGGIFMNIQFI</sequence>
<gene>
    <name evidence="2" type="ORF">F8M41_003897</name>
</gene>
<protein>
    <submittedName>
        <fullName evidence="2">Uncharacterized protein</fullName>
    </submittedName>
</protein>
<evidence type="ECO:0000313" key="2">
    <source>
        <dbReference type="EMBL" id="KAF0543526.1"/>
    </source>
</evidence>
<keyword evidence="3" id="KW-1185">Reference proteome</keyword>
<proteinExistence type="predicted"/>